<name>F8L0H5_PARAV</name>
<dbReference type="Pfam" id="PF10127">
    <property type="entry name" value="RlaP"/>
    <property type="match status" value="1"/>
</dbReference>
<protein>
    <submittedName>
        <fullName evidence="1">Uncharacterized protein ycgL</fullName>
    </submittedName>
</protein>
<gene>
    <name evidence="1" type="primary">ycgL</name>
    <name evidence="1" type="ordered locus">PUV_17650</name>
</gene>
<dbReference type="eggNOG" id="COG3541">
    <property type="taxonomic scope" value="Bacteria"/>
</dbReference>
<dbReference type="InterPro" id="IPR018775">
    <property type="entry name" value="RlaP"/>
</dbReference>
<accession>F8L0H5</accession>
<dbReference type="PANTHER" id="PTHR34817:SF2">
    <property type="entry name" value="NUCLEOTIDYLTRANSFERASE"/>
    <property type="match status" value="1"/>
</dbReference>
<dbReference type="STRING" id="765952.PUV_17650"/>
<evidence type="ECO:0000313" key="2">
    <source>
        <dbReference type="Proteomes" id="UP000000495"/>
    </source>
</evidence>
<dbReference type="AlphaFoldDB" id="F8L0H5"/>
<dbReference type="CDD" id="cd05403">
    <property type="entry name" value="NT_KNTase_like"/>
    <property type="match status" value="1"/>
</dbReference>
<dbReference type="Proteomes" id="UP000000495">
    <property type="component" value="Chromosome"/>
</dbReference>
<keyword evidence="2" id="KW-1185">Reference proteome</keyword>
<dbReference type="KEGG" id="puv:PUV_17650"/>
<reference key="1">
    <citation type="journal article" date="2011" name="Mol. Biol. Evol.">
        <title>Unity in variety -- the pan-genome of the Chlamydiae.</title>
        <authorList>
            <person name="Collingro A."/>
            <person name="Tischler P."/>
            <person name="Weinmaier T."/>
            <person name="Penz T."/>
            <person name="Heinz E."/>
            <person name="Brunham R.C."/>
            <person name="Read T.D."/>
            <person name="Bavoil P.M."/>
            <person name="Sachse K."/>
            <person name="Kahane S."/>
            <person name="Friedman M.G."/>
            <person name="Rattei T."/>
            <person name="Myers G.S.A."/>
            <person name="Horn M."/>
        </authorList>
    </citation>
    <scope>NUCLEOTIDE SEQUENCE</scope>
    <source>
        <strain>UV7</strain>
    </source>
</reference>
<dbReference type="PANTHER" id="PTHR34817">
    <property type="entry name" value="NUCLEOTIDYLTRANSFERASE"/>
    <property type="match status" value="1"/>
</dbReference>
<dbReference type="EMBL" id="FR872580">
    <property type="protein sequence ID" value="CCB86715.1"/>
    <property type="molecule type" value="Genomic_DNA"/>
</dbReference>
<organism evidence="1 2">
    <name type="scientific">Parachlamydia acanthamoebae (strain UV7)</name>
    <dbReference type="NCBI Taxonomy" id="765952"/>
    <lineage>
        <taxon>Bacteria</taxon>
        <taxon>Pseudomonadati</taxon>
        <taxon>Chlamydiota</taxon>
        <taxon>Chlamydiia</taxon>
        <taxon>Parachlamydiales</taxon>
        <taxon>Parachlamydiaceae</taxon>
        <taxon>Parachlamydia</taxon>
    </lineage>
</organism>
<evidence type="ECO:0000313" key="1">
    <source>
        <dbReference type="EMBL" id="CCB86715.1"/>
    </source>
</evidence>
<proteinExistence type="predicted"/>
<dbReference type="HOGENOM" id="CLU_084690_0_0_0"/>
<reference evidence="1 2" key="2">
    <citation type="journal article" date="2011" name="Mol. Biol. Evol.">
        <title>Unity in variety--the pan-genome of the Chlamydiae.</title>
        <authorList>
            <person name="Collingro A."/>
            <person name="Tischler P."/>
            <person name="Weinmaier T."/>
            <person name="Penz T."/>
            <person name="Heinz E."/>
            <person name="Brunham R.C."/>
            <person name="Read T.D."/>
            <person name="Bavoil P.M."/>
            <person name="Sachse K."/>
            <person name="Kahane S."/>
            <person name="Friedman M.G."/>
            <person name="Rattei T."/>
            <person name="Myers G.S."/>
            <person name="Horn M."/>
        </authorList>
    </citation>
    <scope>NUCLEOTIDE SEQUENCE [LARGE SCALE GENOMIC DNA]</scope>
    <source>
        <strain evidence="2">UV7</strain>
    </source>
</reference>
<sequence>MEDSKSIIKTKIEEIEKEQNIHILFACESGSRAWGFPSPDSDFDVRFIYKHPKTWYLSLREESDVLDFPINSILDINGWDLKKALRLLIKHNAILYEWIQSPIVYVENTTFKKGFAEISTSCFSQIATMHHYLSSSKKYYEKCISENMVKLKTYFYCLRSTLAALWLHRFKTIPPMELHKLMDVINEKKLLIEKIHVLLQLKATQNESYLHPRETDLNHFFYETISLCESTASSLPKGFLDYKVLNTFFQNTIEG</sequence>